<keyword evidence="2" id="KW-0732">Signal</keyword>
<keyword evidence="1" id="KW-0472">Membrane</keyword>
<evidence type="ECO:0000256" key="2">
    <source>
        <dbReference type="SAM" id="SignalP"/>
    </source>
</evidence>
<evidence type="ECO:0000313" key="4">
    <source>
        <dbReference type="Proteomes" id="UP000196138"/>
    </source>
</evidence>
<dbReference type="EMBL" id="CP021455">
    <property type="protein sequence ID" value="ARU04153.1"/>
    <property type="molecule type" value="Genomic_DNA"/>
</dbReference>
<evidence type="ECO:0008006" key="5">
    <source>
        <dbReference type="Google" id="ProtNLM"/>
    </source>
</evidence>
<dbReference type="Proteomes" id="UP000196138">
    <property type="component" value="Chromosome"/>
</dbReference>
<evidence type="ECO:0000313" key="3">
    <source>
        <dbReference type="EMBL" id="ARU04153.1"/>
    </source>
</evidence>
<gene>
    <name evidence="3" type="ORF">CCO03_05205</name>
</gene>
<sequence length="411" mass="41805">MNTRQLTKLLVAAAWPLSATAGPLTSDFTVTSTDFATFGIGQLRGSGTGNLVVTGVSGPVQRAVLYWHGPTRSSSLTVNADVQLAGQAVAGINVGGLADSNCWMGFSNSQTYKADVTSLVTGNGSYALSNFIKPDADVNGAQLLVFYNDGNPSNNRDVIVFSGNDGNQYFPGPPEDPAGWAGTFTIPNYTSGTAWMHLVVTDGQDPGSGTDGDLSVGSWSQTATFSGNTVQLGTGEDQSGALWDSVRYDITSALSPGANTLPYALTNSLTDCISLVAAAFDVPAGAVAPAPSLTLTNPGTLPANTAPTYAGTVQNPGTASTVDLLITGLGYSETLQAPLLPGNSYSIAGARLVPGTYTVTATITGTTTSQTQTFTVVAASIGSVAPVPGLGMLALSLLAATMSALGLRRKA</sequence>
<accession>A0A1Y0EKI3</accession>
<organism evidence="3 4">
    <name type="scientific">Comamonas serinivorans</name>
    <dbReference type="NCBI Taxonomy" id="1082851"/>
    <lineage>
        <taxon>Bacteria</taxon>
        <taxon>Pseudomonadati</taxon>
        <taxon>Pseudomonadota</taxon>
        <taxon>Betaproteobacteria</taxon>
        <taxon>Burkholderiales</taxon>
        <taxon>Comamonadaceae</taxon>
        <taxon>Comamonas</taxon>
    </lineage>
</organism>
<dbReference type="AlphaFoldDB" id="A0A1Y0EKI3"/>
<protein>
    <recommendedName>
        <fullName evidence="5">IPTL-CTERM protein sorting domain-containing protein</fullName>
    </recommendedName>
</protein>
<evidence type="ECO:0000256" key="1">
    <source>
        <dbReference type="SAM" id="Phobius"/>
    </source>
</evidence>
<dbReference type="RefSeq" id="WP_087278142.1">
    <property type="nucleotide sequence ID" value="NZ_CP021455.1"/>
</dbReference>
<feature type="chain" id="PRO_5012304779" description="IPTL-CTERM protein sorting domain-containing protein" evidence="2">
    <location>
        <begin position="22"/>
        <end position="411"/>
    </location>
</feature>
<proteinExistence type="predicted"/>
<reference evidence="3 4" key="1">
    <citation type="submission" date="2017-05" db="EMBL/GenBank/DDBJ databases">
        <authorList>
            <person name="Song R."/>
            <person name="Chenine A.L."/>
            <person name="Ruprecht R.M."/>
        </authorList>
    </citation>
    <scope>NUCLEOTIDE SEQUENCE [LARGE SCALE GENOMIC DNA]</scope>
    <source>
        <strain evidence="3 4">DSM 26136</strain>
    </source>
</reference>
<keyword evidence="1" id="KW-1133">Transmembrane helix</keyword>
<keyword evidence="4" id="KW-1185">Reference proteome</keyword>
<feature type="transmembrane region" description="Helical" evidence="1">
    <location>
        <begin position="387"/>
        <end position="407"/>
    </location>
</feature>
<dbReference type="KEGG" id="cser:CCO03_05205"/>
<keyword evidence="1" id="KW-0812">Transmembrane</keyword>
<dbReference type="OrthoDB" id="7060084at2"/>
<feature type="signal peptide" evidence="2">
    <location>
        <begin position="1"/>
        <end position="21"/>
    </location>
</feature>
<name>A0A1Y0EKI3_9BURK</name>